<evidence type="ECO:0000256" key="1">
    <source>
        <dbReference type="ARBA" id="ARBA00004294"/>
    </source>
</evidence>
<dbReference type="GO" id="GO:0005741">
    <property type="term" value="C:mitochondrial outer membrane"/>
    <property type="evidence" value="ECO:0007669"/>
    <property type="project" value="UniProtKB-SubCell"/>
</dbReference>
<dbReference type="GO" id="GO:0035694">
    <property type="term" value="P:mitochondrial protein catabolic process"/>
    <property type="evidence" value="ECO:0007669"/>
    <property type="project" value="InterPro"/>
</dbReference>
<accession>A0A7R9GSU5</accession>
<dbReference type="GO" id="GO:0008289">
    <property type="term" value="F:lipid binding"/>
    <property type="evidence" value="ECO:0007669"/>
    <property type="project" value="UniProtKB-KW"/>
</dbReference>
<proteinExistence type="inferred from homology"/>
<evidence type="ECO:0000256" key="7">
    <source>
        <dbReference type="ARBA" id="ARBA00022787"/>
    </source>
</evidence>
<evidence type="ECO:0000259" key="13">
    <source>
        <dbReference type="Pfam" id="PF16026"/>
    </source>
</evidence>
<reference evidence="14" key="1">
    <citation type="submission" date="2020-11" db="EMBL/GenBank/DDBJ databases">
        <authorList>
            <person name="Tran Van P."/>
        </authorList>
    </citation>
    <scope>NUCLEOTIDE SEQUENCE</scope>
</reference>
<dbReference type="GO" id="GO:0005759">
    <property type="term" value="C:mitochondrial matrix"/>
    <property type="evidence" value="ECO:0007669"/>
    <property type="project" value="UniProtKB-SubCell"/>
</dbReference>
<dbReference type="InterPro" id="IPR026169">
    <property type="entry name" value="MIEAP"/>
</dbReference>
<sequence length="229" mass="26206">MSEVDLMGGEQFIPEGRKTGGRQILLVLPLLDDVVLTMFVGMAWWQLAFRSSQALLAMKKDHIRRVLHITPPTPCEGASPPNSTVQSPVEAELERQVELYLRRTVEMFDLTKCGDEVCSQIWATLYDYPCLKDCPGLVQYVRNAVRLSWGLVNQSPPFILEYEQRVFRKDVHVRFHTSDPESDQIRTYLWPALSEGCGGPCVHKAVKMVNFNTHRPREVKTSTQHMLYT</sequence>
<keyword evidence="10" id="KW-0496">Mitochondrion</keyword>
<comment type="similarity">
    <text evidence="4">Belongs to the MIEAP family.</text>
</comment>
<keyword evidence="6" id="KW-0963">Cytoplasm</keyword>
<dbReference type="GO" id="GO:0035695">
    <property type="term" value="P:mitophagy by internal vacuole formation"/>
    <property type="evidence" value="ECO:0007669"/>
    <property type="project" value="TreeGrafter"/>
</dbReference>
<dbReference type="PANTHER" id="PTHR21771">
    <property type="entry name" value="MITOCHONDRIA-EATING PROTEIN-RELATED"/>
    <property type="match status" value="1"/>
</dbReference>
<dbReference type="AlphaFoldDB" id="A0A7R9GSU5"/>
<feature type="domain" description="Mitochondria-eating protein C-terminal" evidence="13">
    <location>
        <begin position="46"/>
        <end position="206"/>
    </location>
</feature>
<evidence type="ECO:0000256" key="11">
    <source>
        <dbReference type="ARBA" id="ARBA00023136"/>
    </source>
</evidence>
<keyword evidence="7" id="KW-1000">Mitochondrion outer membrane</keyword>
<protein>
    <recommendedName>
        <fullName evidence="5">Mitochondria-eating protein</fullName>
    </recommendedName>
    <alternativeName>
        <fullName evidence="12">Spermatogenesis-associated protein 18</fullName>
    </alternativeName>
</protein>
<evidence type="ECO:0000256" key="9">
    <source>
        <dbReference type="ARBA" id="ARBA00023121"/>
    </source>
</evidence>
<keyword evidence="8" id="KW-0175">Coiled coil</keyword>
<comment type="subcellular location">
    <subcellularLocation>
        <location evidence="3">Cytoplasm</location>
    </subcellularLocation>
    <subcellularLocation>
        <location evidence="2">Mitochondrion matrix</location>
    </subcellularLocation>
    <subcellularLocation>
        <location evidence="1">Mitochondrion outer membrane</location>
    </subcellularLocation>
</comment>
<evidence type="ECO:0000256" key="12">
    <source>
        <dbReference type="ARBA" id="ARBA00032687"/>
    </source>
</evidence>
<dbReference type="EMBL" id="OD000149">
    <property type="protein sequence ID" value="CAD7396099.1"/>
    <property type="molecule type" value="Genomic_DNA"/>
</dbReference>
<evidence type="ECO:0000256" key="6">
    <source>
        <dbReference type="ARBA" id="ARBA00022490"/>
    </source>
</evidence>
<name>A0A7R9GSU5_TIMPO</name>
<evidence type="ECO:0000256" key="5">
    <source>
        <dbReference type="ARBA" id="ARBA00019863"/>
    </source>
</evidence>
<evidence type="ECO:0000256" key="10">
    <source>
        <dbReference type="ARBA" id="ARBA00023128"/>
    </source>
</evidence>
<evidence type="ECO:0000256" key="8">
    <source>
        <dbReference type="ARBA" id="ARBA00023054"/>
    </source>
</evidence>
<evidence type="ECO:0000313" key="14">
    <source>
        <dbReference type="EMBL" id="CAD7396099.1"/>
    </source>
</evidence>
<keyword evidence="9" id="KW-0446">Lipid-binding</keyword>
<evidence type="ECO:0000256" key="2">
    <source>
        <dbReference type="ARBA" id="ARBA00004305"/>
    </source>
</evidence>
<gene>
    <name evidence="14" type="ORF">TPSB3V08_LOCUS495</name>
</gene>
<dbReference type="InterPro" id="IPR031981">
    <property type="entry name" value="MIEAP_C"/>
</dbReference>
<organism evidence="14">
    <name type="scientific">Timema poppense</name>
    <name type="common">Walking stick</name>
    <dbReference type="NCBI Taxonomy" id="170557"/>
    <lineage>
        <taxon>Eukaryota</taxon>
        <taxon>Metazoa</taxon>
        <taxon>Ecdysozoa</taxon>
        <taxon>Arthropoda</taxon>
        <taxon>Hexapoda</taxon>
        <taxon>Insecta</taxon>
        <taxon>Pterygota</taxon>
        <taxon>Neoptera</taxon>
        <taxon>Polyneoptera</taxon>
        <taxon>Phasmatodea</taxon>
        <taxon>Timematodea</taxon>
        <taxon>Timematoidea</taxon>
        <taxon>Timematidae</taxon>
        <taxon>Timema</taxon>
    </lineage>
</organism>
<dbReference type="Pfam" id="PF16026">
    <property type="entry name" value="MIEAP"/>
    <property type="match status" value="1"/>
</dbReference>
<evidence type="ECO:0000256" key="4">
    <source>
        <dbReference type="ARBA" id="ARBA00008233"/>
    </source>
</evidence>
<keyword evidence="11" id="KW-0472">Membrane</keyword>
<dbReference type="PANTHER" id="PTHR21771:SF1">
    <property type="entry name" value="MITOCHONDRIA-EATING PROTEIN"/>
    <property type="match status" value="1"/>
</dbReference>
<evidence type="ECO:0000256" key="3">
    <source>
        <dbReference type="ARBA" id="ARBA00004496"/>
    </source>
</evidence>